<feature type="repeat" description="ANK" evidence="3">
    <location>
        <begin position="531"/>
        <end position="563"/>
    </location>
</feature>
<dbReference type="EMBL" id="FR824236">
    <property type="protein sequence ID" value="CCA23377.1"/>
    <property type="molecule type" value="Genomic_DNA"/>
</dbReference>
<gene>
    <name evidence="6" type="primary">AlNc14C191G8454</name>
    <name evidence="6" type="ORF">ALNC14_095210</name>
</gene>
<dbReference type="Gene3D" id="1.25.40.20">
    <property type="entry name" value="Ankyrin repeat-containing domain"/>
    <property type="match status" value="2"/>
</dbReference>
<dbReference type="PROSITE" id="PS50088">
    <property type="entry name" value="ANK_REPEAT"/>
    <property type="match status" value="4"/>
</dbReference>
<accession>F0WPX6</accession>
<dbReference type="PROSITE" id="PS50297">
    <property type="entry name" value="ANK_REP_REGION"/>
    <property type="match status" value="4"/>
</dbReference>
<dbReference type="AlphaFoldDB" id="F0WPX6"/>
<evidence type="ECO:0000256" key="3">
    <source>
        <dbReference type="PROSITE-ProRule" id="PRU00023"/>
    </source>
</evidence>
<dbReference type="InterPro" id="IPR036770">
    <property type="entry name" value="Ankyrin_rpt-contain_sf"/>
</dbReference>
<keyword evidence="5" id="KW-0472">Membrane</keyword>
<evidence type="ECO:0000256" key="4">
    <source>
        <dbReference type="SAM" id="MobiDB-lite"/>
    </source>
</evidence>
<keyword evidence="1" id="KW-0677">Repeat</keyword>
<feature type="region of interest" description="Disordered" evidence="4">
    <location>
        <begin position="393"/>
        <end position="510"/>
    </location>
</feature>
<feature type="compositionally biased region" description="Polar residues" evidence="4">
    <location>
        <begin position="453"/>
        <end position="476"/>
    </location>
</feature>
<dbReference type="Pfam" id="PF12796">
    <property type="entry name" value="Ank_2"/>
    <property type="match status" value="1"/>
</dbReference>
<keyword evidence="2 3" id="KW-0040">ANK repeat</keyword>
<reference evidence="6" key="1">
    <citation type="journal article" date="2011" name="PLoS Biol.">
        <title>Gene gain and loss during evolution of obligate parasitism in the white rust pathogen of Arabidopsis thaliana.</title>
        <authorList>
            <person name="Kemen E."/>
            <person name="Gardiner A."/>
            <person name="Schultz-Larsen T."/>
            <person name="Kemen A.C."/>
            <person name="Balmuth A.L."/>
            <person name="Robert-Seilaniantz A."/>
            <person name="Bailey K."/>
            <person name="Holub E."/>
            <person name="Studholme D.J."/>
            <person name="Maclean D."/>
            <person name="Jones J.D."/>
        </authorList>
    </citation>
    <scope>NUCLEOTIDE SEQUENCE</scope>
</reference>
<dbReference type="SMART" id="SM00248">
    <property type="entry name" value="ANK"/>
    <property type="match status" value="4"/>
</dbReference>
<feature type="compositionally biased region" description="Polar residues" evidence="4">
    <location>
        <begin position="495"/>
        <end position="510"/>
    </location>
</feature>
<dbReference type="PANTHER" id="PTHR24124">
    <property type="entry name" value="ANKYRIN REPEAT FAMILY A"/>
    <property type="match status" value="1"/>
</dbReference>
<sequence>MSVSYTRFSTAALSFVLALPFLTIVVSNNLLFDYKFDSRTTYCYFLDQGLQVENADSAYIHDVGVNEECPVTISLSQGMEGPVPKMQPVPYDFTVKRNRKNKFNLEKLYTARDPFTGRPVEIVHANIHSCSHTTMCDIFRSGADKKVATQETSNFTNDESTFHQSISFEHSGEYTVFAHVILAAEDISKQRYDVMVFTTTHVLQSDSSDSSLSTGAMVGIAIGAFAALVALLVGIVYYRRRRRQQSREDQFLNGPMSNSIHQRKHSVTASSHTKLGISVAENQDYPWAGSNFKTSDNNKDVLNVSQLSNHSAPGAPGRQPYQMVSDNYDRYCKPFGASTGTLNLESRSSVQASTYNPFADSSTDDFERTHSFGNFDESNRVAGEVPFGMHAPPPDFFFPSYPGRNQGPETVNGGPGGPHTMETLQEHSDSRCNLSISVLENDPSDANAPQFVHHTTQEQASSIPEASDQVDMQSPPITHKPERKVSSGPPPNKSRALSGSESEHATGNLSQLRSVLASEQGSYPINKQDAFGCSCLAWAARNGHLEVAEFLLAKGADVEIVMFGGLRALHHAANHGRIAIVGRLIALGALVDPQDECGNTPLHFAASRGILKQITALLSAGAQVNAINNQGKTPLMKACNAGHLVAVETLLHHGASVDQVDINGDTAMQISNRKLNIESPPNRHQATFTFAQLFALNTLMGNNSSHGANYARGSYFSGPTYATSLSYDRQTQVYLPTYNRKAPKSEKQHRTVRIGLRGGLPFLELKSANRMYHLDIFKKLGIVVKTQGNRFAQTAEVVIVDYYRLEDDRLVPRNQMQDVEWHGIKGPAEASGGLRVGDTLYAINNLLVVNRTLGQVLREIHSLMSKKDDGTVVLTWKRAEDVNEISWNLEVPMPPPEGTFVQVENEWGAALPNNYAPASVSI</sequence>
<keyword evidence="5" id="KW-1133">Transmembrane helix</keyword>
<feature type="repeat" description="ANK" evidence="3">
    <location>
        <begin position="597"/>
        <end position="629"/>
    </location>
</feature>
<dbReference type="CDD" id="cd00136">
    <property type="entry name" value="PDZ_canonical"/>
    <property type="match status" value="1"/>
</dbReference>
<dbReference type="GO" id="GO:0005634">
    <property type="term" value="C:nucleus"/>
    <property type="evidence" value="ECO:0007669"/>
    <property type="project" value="TreeGrafter"/>
</dbReference>
<dbReference type="SUPFAM" id="SSF48403">
    <property type="entry name" value="Ankyrin repeat"/>
    <property type="match status" value="1"/>
</dbReference>
<feature type="repeat" description="ANK" evidence="3">
    <location>
        <begin position="630"/>
        <end position="662"/>
    </location>
</feature>
<evidence type="ECO:0000256" key="5">
    <source>
        <dbReference type="SAM" id="Phobius"/>
    </source>
</evidence>
<dbReference type="PANTHER" id="PTHR24124:SF14">
    <property type="entry name" value="CHROMOSOME UNDETERMINED SCAFFOLD_25, WHOLE GENOME SHOTGUN SEQUENCE"/>
    <property type="match status" value="1"/>
</dbReference>
<organism evidence="6">
    <name type="scientific">Albugo laibachii Nc14</name>
    <dbReference type="NCBI Taxonomy" id="890382"/>
    <lineage>
        <taxon>Eukaryota</taxon>
        <taxon>Sar</taxon>
        <taxon>Stramenopiles</taxon>
        <taxon>Oomycota</taxon>
        <taxon>Peronosporomycetes</taxon>
        <taxon>Albuginales</taxon>
        <taxon>Albuginaceae</taxon>
        <taxon>Albugo</taxon>
    </lineage>
</organism>
<dbReference type="GO" id="GO:0010468">
    <property type="term" value="P:regulation of gene expression"/>
    <property type="evidence" value="ECO:0007669"/>
    <property type="project" value="TreeGrafter"/>
</dbReference>
<dbReference type="InterPro" id="IPR036034">
    <property type="entry name" value="PDZ_sf"/>
</dbReference>
<evidence type="ECO:0000313" key="6">
    <source>
        <dbReference type="EMBL" id="CCA23377.1"/>
    </source>
</evidence>
<feature type="region of interest" description="Disordered" evidence="4">
    <location>
        <begin position="246"/>
        <end position="271"/>
    </location>
</feature>
<protein>
    <submittedName>
        <fullName evidence="6">Uncharacterized protein AlNc14C191G8454</fullName>
    </submittedName>
</protein>
<dbReference type="InterPro" id="IPR002110">
    <property type="entry name" value="Ankyrin_rpt"/>
</dbReference>
<dbReference type="Pfam" id="PF00023">
    <property type="entry name" value="Ank"/>
    <property type="match status" value="1"/>
</dbReference>
<proteinExistence type="predicted"/>
<name>F0WPX6_9STRA</name>
<reference evidence="6" key="2">
    <citation type="submission" date="2011-02" db="EMBL/GenBank/DDBJ databases">
        <authorList>
            <person name="MacLean D."/>
        </authorList>
    </citation>
    <scope>NUCLEOTIDE SEQUENCE</scope>
</reference>
<evidence type="ECO:0000256" key="2">
    <source>
        <dbReference type="ARBA" id="ARBA00023043"/>
    </source>
</evidence>
<feature type="repeat" description="ANK" evidence="3">
    <location>
        <begin position="564"/>
        <end position="596"/>
    </location>
</feature>
<feature type="transmembrane region" description="Helical" evidence="5">
    <location>
        <begin position="216"/>
        <end position="238"/>
    </location>
</feature>
<keyword evidence="5" id="KW-0812">Transmembrane</keyword>
<dbReference type="SUPFAM" id="SSF50156">
    <property type="entry name" value="PDZ domain-like"/>
    <property type="match status" value="1"/>
</dbReference>
<evidence type="ECO:0000256" key="1">
    <source>
        <dbReference type="ARBA" id="ARBA00022737"/>
    </source>
</evidence>
<dbReference type="HOGENOM" id="CLU_316522_0_0_1"/>